<feature type="transmembrane region" description="Helical" evidence="7">
    <location>
        <begin position="181"/>
        <end position="200"/>
    </location>
</feature>
<evidence type="ECO:0000256" key="3">
    <source>
        <dbReference type="ARBA" id="ARBA00022475"/>
    </source>
</evidence>
<dbReference type="Proteomes" id="UP000321197">
    <property type="component" value="Unassembled WGS sequence"/>
</dbReference>
<keyword evidence="5 7" id="KW-1133">Transmembrane helix</keyword>
<proteinExistence type="inferred from homology"/>
<feature type="transmembrane region" description="Helical" evidence="7">
    <location>
        <begin position="237"/>
        <end position="262"/>
    </location>
</feature>
<evidence type="ECO:0000256" key="1">
    <source>
        <dbReference type="ARBA" id="ARBA00004651"/>
    </source>
</evidence>
<evidence type="ECO:0000313" key="9">
    <source>
        <dbReference type="EMBL" id="GEM84684.1"/>
    </source>
</evidence>
<evidence type="ECO:0000256" key="5">
    <source>
        <dbReference type="ARBA" id="ARBA00022989"/>
    </source>
</evidence>
<dbReference type="GO" id="GO:0005886">
    <property type="term" value="C:plasma membrane"/>
    <property type="evidence" value="ECO:0007669"/>
    <property type="project" value="UniProtKB-SubCell"/>
</dbReference>
<dbReference type="PROSITE" id="PS50928">
    <property type="entry name" value="ABC_TM1"/>
    <property type="match status" value="1"/>
</dbReference>
<evidence type="ECO:0000313" key="10">
    <source>
        <dbReference type="Proteomes" id="UP000321197"/>
    </source>
</evidence>
<feature type="transmembrane region" description="Helical" evidence="7">
    <location>
        <begin position="12"/>
        <end position="34"/>
    </location>
</feature>
<name>A0A511R4Z9_9DEIN</name>
<gene>
    <name evidence="9" type="primary">appB</name>
    <name evidence="9" type="ORF">MHY01S_28500</name>
</gene>
<dbReference type="EMBL" id="BJXL01000120">
    <property type="protein sequence ID" value="GEM84684.1"/>
    <property type="molecule type" value="Genomic_DNA"/>
</dbReference>
<evidence type="ECO:0000256" key="4">
    <source>
        <dbReference type="ARBA" id="ARBA00022692"/>
    </source>
</evidence>
<dbReference type="InterPro" id="IPR045621">
    <property type="entry name" value="BPD_transp_1_N"/>
</dbReference>
<sequence>MFQYLVKQAAASVLVLLVVVTITFFLIGLAPGGLGLLADPNMDPEVRANILRNLGLDQPLYVQYLNWMGNILQGDLGRSFTFNRPVLDMILERLPATLLLGAAALLITVGIGFSAGVIAARFPNSLLDQVLSFISFVLLATPGFWLGILLIIVFAVMLGWLPAAGMQTVGKPFDIADRLSYLVMPAIVLAAGTTAELMRYTRSSWLEIMNLDYIRTARSKGLAERVVHNKHVLRNALIPILTIFGLFLPRLIGGAAVTETLFAWPGMGSMAVAAAVARDTPLVLGITIFISTAVILSNLLIDVLYSIIDPRIRY</sequence>
<dbReference type="Pfam" id="PF00528">
    <property type="entry name" value="BPD_transp_1"/>
    <property type="match status" value="1"/>
</dbReference>
<feature type="transmembrane region" description="Helical" evidence="7">
    <location>
        <begin position="96"/>
        <end position="118"/>
    </location>
</feature>
<dbReference type="InterPro" id="IPR000515">
    <property type="entry name" value="MetI-like"/>
</dbReference>
<keyword evidence="2 7" id="KW-0813">Transport</keyword>
<comment type="similarity">
    <text evidence="7">Belongs to the binding-protein-dependent transport system permease family.</text>
</comment>
<dbReference type="CDD" id="cd06261">
    <property type="entry name" value="TM_PBP2"/>
    <property type="match status" value="1"/>
</dbReference>
<evidence type="ECO:0000256" key="6">
    <source>
        <dbReference type="ARBA" id="ARBA00023136"/>
    </source>
</evidence>
<dbReference type="AlphaFoldDB" id="A0A511R4Z9"/>
<dbReference type="OrthoDB" id="2803660at2"/>
<keyword evidence="6 7" id="KW-0472">Membrane</keyword>
<dbReference type="GO" id="GO:0055085">
    <property type="term" value="P:transmembrane transport"/>
    <property type="evidence" value="ECO:0007669"/>
    <property type="project" value="InterPro"/>
</dbReference>
<evidence type="ECO:0000256" key="7">
    <source>
        <dbReference type="RuleBase" id="RU363032"/>
    </source>
</evidence>
<organism evidence="9 10">
    <name type="scientific">Meiothermus hypogaeus NBRC 106114</name>
    <dbReference type="NCBI Taxonomy" id="1227553"/>
    <lineage>
        <taxon>Bacteria</taxon>
        <taxon>Thermotogati</taxon>
        <taxon>Deinococcota</taxon>
        <taxon>Deinococci</taxon>
        <taxon>Thermales</taxon>
        <taxon>Thermaceae</taxon>
        <taxon>Meiothermus</taxon>
    </lineage>
</organism>
<feature type="domain" description="ABC transmembrane type-1" evidence="8">
    <location>
        <begin position="94"/>
        <end position="305"/>
    </location>
</feature>
<dbReference type="PANTHER" id="PTHR43163">
    <property type="entry name" value="DIPEPTIDE TRANSPORT SYSTEM PERMEASE PROTEIN DPPB-RELATED"/>
    <property type="match status" value="1"/>
</dbReference>
<accession>A0A511R4Z9</accession>
<feature type="transmembrane region" description="Helical" evidence="7">
    <location>
        <begin position="130"/>
        <end position="161"/>
    </location>
</feature>
<dbReference type="PANTHER" id="PTHR43163:SF9">
    <property type="entry name" value="ABC TRANSPORTER PERMEASE PROTEIN"/>
    <property type="match status" value="1"/>
</dbReference>
<protein>
    <submittedName>
        <fullName evidence="9">Oligopeptide transport system permease protein AppB</fullName>
    </submittedName>
</protein>
<dbReference type="Pfam" id="PF19300">
    <property type="entry name" value="BPD_transp_1_N"/>
    <property type="match status" value="1"/>
</dbReference>
<keyword evidence="4 7" id="KW-0812">Transmembrane</keyword>
<evidence type="ECO:0000256" key="2">
    <source>
        <dbReference type="ARBA" id="ARBA00022448"/>
    </source>
</evidence>
<dbReference type="Gene3D" id="1.10.3720.10">
    <property type="entry name" value="MetI-like"/>
    <property type="match status" value="1"/>
</dbReference>
<keyword evidence="3" id="KW-1003">Cell membrane</keyword>
<dbReference type="RefSeq" id="WP_119342141.1">
    <property type="nucleotide sequence ID" value="NZ_BJXL01000120.1"/>
</dbReference>
<evidence type="ECO:0000259" key="8">
    <source>
        <dbReference type="PROSITE" id="PS50928"/>
    </source>
</evidence>
<feature type="transmembrane region" description="Helical" evidence="7">
    <location>
        <begin position="282"/>
        <end position="308"/>
    </location>
</feature>
<dbReference type="SUPFAM" id="SSF161098">
    <property type="entry name" value="MetI-like"/>
    <property type="match status" value="1"/>
</dbReference>
<dbReference type="InterPro" id="IPR035906">
    <property type="entry name" value="MetI-like_sf"/>
</dbReference>
<comment type="subcellular location">
    <subcellularLocation>
        <location evidence="1 7">Cell membrane</location>
        <topology evidence="1 7">Multi-pass membrane protein</topology>
    </subcellularLocation>
</comment>
<reference evidence="9 10" key="1">
    <citation type="submission" date="2019-07" db="EMBL/GenBank/DDBJ databases">
        <title>Whole genome shotgun sequence of Meiothermus hypogaeus NBRC 106114.</title>
        <authorList>
            <person name="Hosoyama A."/>
            <person name="Uohara A."/>
            <person name="Ohji S."/>
            <person name="Ichikawa N."/>
        </authorList>
    </citation>
    <scope>NUCLEOTIDE SEQUENCE [LARGE SCALE GENOMIC DNA]</scope>
    <source>
        <strain evidence="9 10">NBRC 106114</strain>
    </source>
</reference>
<comment type="caution">
    <text evidence="9">The sequence shown here is derived from an EMBL/GenBank/DDBJ whole genome shotgun (WGS) entry which is preliminary data.</text>
</comment>